<keyword evidence="4 11" id="KW-0240">DNA-directed RNA polymerase</keyword>
<name>A0A7L7YKY3_9RICK</name>
<keyword evidence="14" id="KW-1185">Reference proteome</keyword>
<dbReference type="Pfam" id="PF01192">
    <property type="entry name" value="RNA_pol_Rpb6"/>
    <property type="match status" value="1"/>
</dbReference>
<dbReference type="EC" id="2.7.7.6" evidence="2 11"/>
<dbReference type="AlphaFoldDB" id="A0A7L7YKY3"/>
<evidence type="ECO:0000256" key="3">
    <source>
        <dbReference type="ARBA" id="ARBA00013725"/>
    </source>
</evidence>
<evidence type="ECO:0000256" key="10">
    <source>
        <dbReference type="ARBA" id="ARBA00048552"/>
    </source>
</evidence>
<organism evidence="13 14">
    <name type="scientific">Candidatus Wolbachia massiliensis</name>
    <dbReference type="NCBI Taxonomy" id="1845000"/>
    <lineage>
        <taxon>Bacteria</taxon>
        <taxon>Pseudomonadati</taxon>
        <taxon>Pseudomonadota</taxon>
        <taxon>Alphaproteobacteria</taxon>
        <taxon>Rickettsiales</taxon>
        <taxon>Anaplasmataceae</taxon>
        <taxon>Wolbachieae</taxon>
        <taxon>Wolbachia</taxon>
    </lineage>
</organism>
<comment type="similarity">
    <text evidence="1 11">Belongs to the RNA polymerase subunit omega family.</text>
</comment>
<dbReference type="InterPro" id="IPR003716">
    <property type="entry name" value="DNA-dir_RNA_pol_omega"/>
</dbReference>
<dbReference type="HAMAP" id="MF_00366">
    <property type="entry name" value="RNApol_bact_RpoZ"/>
    <property type="match status" value="1"/>
</dbReference>
<evidence type="ECO:0000256" key="6">
    <source>
        <dbReference type="ARBA" id="ARBA00022695"/>
    </source>
</evidence>
<evidence type="ECO:0000256" key="7">
    <source>
        <dbReference type="ARBA" id="ARBA00023163"/>
    </source>
</evidence>
<feature type="compositionally biased region" description="Acidic residues" evidence="12">
    <location>
        <begin position="108"/>
        <end position="142"/>
    </location>
</feature>
<dbReference type="Gene3D" id="3.90.940.10">
    <property type="match status" value="1"/>
</dbReference>
<dbReference type="PANTHER" id="PTHR34476">
    <property type="entry name" value="DNA-DIRECTED RNA POLYMERASE SUBUNIT OMEGA"/>
    <property type="match status" value="1"/>
</dbReference>
<comment type="subunit">
    <text evidence="11">The RNAP catalytic core consists of 2 alpha, 1 beta, 1 beta' and 1 omega subunit. When a sigma factor is associated with the core the holoenzyme is formed, which can initiate transcription.</text>
</comment>
<dbReference type="GO" id="GO:0000428">
    <property type="term" value="C:DNA-directed RNA polymerase complex"/>
    <property type="evidence" value="ECO:0007669"/>
    <property type="project" value="UniProtKB-KW"/>
</dbReference>
<dbReference type="GO" id="GO:0003677">
    <property type="term" value="F:DNA binding"/>
    <property type="evidence" value="ECO:0007669"/>
    <property type="project" value="UniProtKB-UniRule"/>
</dbReference>
<evidence type="ECO:0000313" key="13">
    <source>
        <dbReference type="EMBL" id="QOD37910.1"/>
    </source>
</evidence>
<protein>
    <recommendedName>
        <fullName evidence="3 11">DNA-directed RNA polymerase subunit omega</fullName>
        <shortName evidence="11">RNAP omega subunit</shortName>
        <ecNumber evidence="2 11">2.7.7.6</ecNumber>
    </recommendedName>
    <alternativeName>
        <fullName evidence="9 11">RNA polymerase omega subunit</fullName>
    </alternativeName>
    <alternativeName>
        <fullName evidence="8 11">Transcriptase subunit omega</fullName>
    </alternativeName>
</protein>
<evidence type="ECO:0000256" key="4">
    <source>
        <dbReference type="ARBA" id="ARBA00022478"/>
    </source>
</evidence>
<comment type="catalytic activity">
    <reaction evidence="10 11">
        <text>RNA(n) + a ribonucleoside 5'-triphosphate = RNA(n+1) + diphosphate</text>
        <dbReference type="Rhea" id="RHEA:21248"/>
        <dbReference type="Rhea" id="RHEA-COMP:14527"/>
        <dbReference type="Rhea" id="RHEA-COMP:17342"/>
        <dbReference type="ChEBI" id="CHEBI:33019"/>
        <dbReference type="ChEBI" id="CHEBI:61557"/>
        <dbReference type="ChEBI" id="CHEBI:140395"/>
        <dbReference type="EC" id="2.7.7.6"/>
    </reaction>
</comment>
<evidence type="ECO:0000256" key="1">
    <source>
        <dbReference type="ARBA" id="ARBA00006711"/>
    </source>
</evidence>
<keyword evidence="7 11" id="KW-0804">Transcription</keyword>
<dbReference type="GO" id="GO:0003899">
    <property type="term" value="F:DNA-directed RNA polymerase activity"/>
    <property type="evidence" value="ECO:0007669"/>
    <property type="project" value="UniProtKB-UniRule"/>
</dbReference>
<gene>
    <name evidence="11" type="primary">rpoZ</name>
    <name evidence="13" type="ORF">ID128_03555</name>
</gene>
<dbReference type="GO" id="GO:0006351">
    <property type="term" value="P:DNA-templated transcription"/>
    <property type="evidence" value="ECO:0007669"/>
    <property type="project" value="UniProtKB-UniRule"/>
</dbReference>
<feature type="region of interest" description="Disordered" evidence="12">
    <location>
        <begin position="107"/>
        <end position="142"/>
    </location>
</feature>
<evidence type="ECO:0000256" key="2">
    <source>
        <dbReference type="ARBA" id="ARBA00012418"/>
    </source>
</evidence>
<evidence type="ECO:0000313" key="14">
    <source>
        <dbReference type="Proteomes" id="UP000516514"/>
    </source>
</evidence>
<proteinExistence type="inferred from homology"/>
<dbReference type="SMART" id="SM01409">
    <property type="entry name" value="RNA_pol_Rpb6"/>
    <property type="match status" value="1"/>
</dbReference>
<evidence type="ECO:0000256" key="5">
    <source>
        <dbReference type="ARBA" id="ARBA00022679"/>
    </source>
</evidence>
<dbReference type="InterPro" id="IPR006110">
    <property type="entry name" value="Pol_omega/Rpo6/RPB6"/>
</dbReference>
<reference evidence="13 14" key="1">
    <citation type="submission" date="2020-09" db="EMBL/GenBank/DDBJ databases">
        <title>An Earliest Endosymbiont, Wolbachia massiliensis sp. nov., Strain PL13 From the Bed Bug (Cimex hemipterius), Type strain of a New supergroup T.</title>
        <authorList>
            <person name="Laidoudi Y."/>
            <person name="Levasseur A."/>
            <person name="Medkour H."/>
            <person name="Maaloum M."/>
            <person name="BenKhedher M."/>
            <person name="Sambou M."/>
            <person name="Bassene H."/>
            <person name="Davoust B."/>
            <person name="Fenollar F."/>
            <person name="Raoult D."/>
            <person name="Mediannikov O."/>
        </authorList>
    </citation>
    <scope>NUCLEOTIDE SEQUENCE [LARGE SCALE GENOMIC DNA]</scope>
    <source>
        <strain evidence="13 14">PL13</strain>
    </source>
</reference>
<dbReference type="Proteomes" id="UP000516514">
    <property type="component" value="Chromosome"/>
</dbReference>
<dbReference type="KEGG" id="wms:ID128_03555"/>
<keyword evidence="6 11" id="KW-0548">Nucleotidyltransferase</keyword>
<accession>A0A7L7YKY3</accession>
<dbReference type="RefSeq" id="WP_191110740.1">
    <property type="nucleotide sequence ID" value="NZ_CP061738.1"/>
</dbReference>
<sequence length="142" mass="16093">MAESVIEKCTEQVDNRFKLVLLASQRTHDLNTGASNPIQAAKFKGHKNTIISLNEIAEKQVDTHELFSLLVGRCKEYMKGNTSNVYSSSTSRLEKLLDFSDDQFNVDSDLDQEGADTQDDEVENEIDDQDIEEMDEEVDDEE</sequence>
<dbReference type="NCBIfam" id="TIGR00690">
    <property type="entry name" value="rpoZ"/>
    <property type="match status" value="1"/>
</dbReference>
<evidence type="ECO:0000256" key="8">
    <source>
        <dbReference type="ARBA" id="ARBA00029924"/>
    </source>
</evidence>
<evidence type="ECO:0000256" key="12">
    <source>
        <dbReference type="SAM" id="MobiDB-lite"/>
    </source>
</evidence>
<dbReference type="EMBL" id="CP061738">
    <property type="protein sequence ID" value="QOD37910.1"/>
    <property type="molecule type" value="Genomic_DNA"/>
</dbReference>
<dbReference type="SUPFAM" id="SSF63562">
    <property type="entry name" value="RPB6/omega subunit-like"/>
    <property type="match status" value="1"/>
</dbReference>
<comment type="function">
    <text evidence="11">Promotes RNA polymerase assembly. Latches the N- and C-terminal regions of the beta' subunit thereby facilitating its interaction with the beta and alpha subunits.</text>
</comment>
<dbReference type="PANTHER" id="PTHR34476:SF1">
    <property type="entry name" value="DNA-DIRECTED RNA POLYMERASE SUBUNIT OMEGA"/>
    <property type="match status" value="1"/>
</dbReference>
<evidence type="ECO:0000256" key="9">
    <source>
        <dbReference type="ARBA" id="ARBA00030998"/>
    </source>
</evidence>
<keyword evidence="5 11" id="KW-0808">Transferase</keyword>
<dbReference type="InterPro" id="IPR036161">
    <property type="entry name" value="RPB6/omega-like_sf"/>
</dbReference>
<evidence type="ECO:0000256" key="11">
    <source>
        <dbReference type="HAMAP-Rule" id="MF_00366"/>
    </source>
</evidence>